<organism evidence="1 2">
    <name type="scientific">Peronosclerospora sorghi</name>
    <dbReference type="NCBI Taxonomy" id="230839"/>
    <lineage>
        <taxon>Eukaryota</taxon>
        <taxon>Sar</taxon>
        <taxon>Stramenopiles</taxon>
        <taxon>Oomycota</taxon>
        <taxon>Peronosporomycetes</taxon>
        <taxon>Peronosporales</taxon>
        <taxon>Peronosporaceae</taxon>
        <taxon>Peronosclerospora</taxon>
    </lineage>
</organism>
<comment type="caution">
    <text evidence="1">The sequence shown here is derived from an EMBL/GenBank/DDBJ whole genome shotgun (WGS) entry which is preliminary data.</text>
</comment>
<evidence type="ECO:0000313" key="2">
    <source>
        <dbReference type="Proteomes" id="UP001163321"/>
    </source>
</evidence>
<dbReference type="EMBL" id="CM047588">
    <property type="protein sequence ID" value="KAI9905610.1"/>
    <property type="molecule type" value="Genomic_DNA"/>
</dbReference>
<reference evidence="1 2" key="1">
    <citation type="journal article" date="2022" name="bioRxiv">
        <title>The genome of the oomycete Peronosclerospora sorghi, a cosmopolitan pathogen of maize and sorghum, is inflated with dispersed pseudogenes.</title>
        <authorList>
            <person name="Fletcher K."/>
            <person name="Martin F."/>
            <person name="Isakeit T."/>
            <person name="Cavanaugh K."/>
            <person name="Magill C."/>
            <person name="Michelmore R."/>
        </authorList>
    </citation>
    <scope>NUCLEOTIDE SEQUENCE [LARGE SCALE GENOMIC DNA]</scope>
    <source>
        <strain evidence="1">P6</strain>
    </source>
</reference>
<gene>
    <name evidence="1" type="ORF">PsorP6_013441</name>
</gene>
<sequence>MLDDICTLGGWRLTIEASVCGCSNEQTPNTDAVKSSCHRNRRFPMRRLGKLRKPTLQHRNIRPRDPAVNFPEHFQLKSDFFSVALNAREMASSTAREG</sequence>
<proteinExistence type="predicted"/>
<evidence type="ECO:0000313" key="1">
    <source>
        <dbReference type="EMBL" id="KAI9905610.1"/>
    </source>
</evidence>
<name>A0ACC0VGT7_9STRA</name>
<keyword evidence="2" id="KW-1185">Reference proteome</keyword>
<dbReference type="Proteomes" id="UP001163321">
    <property type="component" value="Chromosome 9"/>
</dbReference>
<protein>
    <submittedName>
        <fullName evidence="1">Uncharacterized protein</fullName>
    </submittedName>
</protein>
<accession>A0ACC0VGT7</accession>